<dbReference type="GO" id="GO:0009097">
    <property type="term" value="P:isoleucine biosynthetic process"/>
    <property type="evidence" value="ECO:0007669"/>
    <property type="project" value="TreeGrafter"/>
</dbReference>
<evidence type="ECO:0000256" key="5">
    <source>
        <dbReference type="ARBA" id="ARBA00041766"/>
    </source>
</evidence>
<dbReference type="FunFam" id="3.40.50.1100:FF:000091">
    <property type="entry name" value="Related to L-serine dehydratase"/>
    <property type="match status" value="1"/>
</dbReference>
<dbReference type="AlphaFoldDB" id="A0A4D9E595"/>
<protein>
    <recommendedName>
        <fullName evidence="2">L-serine ammonia-lyase</fullName>
        <ecNumber evidence="2">4.3.1.17</ecNumber>
    </recommendedName>
    <alternativeName>
        <fullName evidence="5">L-serine deaminase</fullName>
    </alternativeName>
    <alternativeName>
        <fullName evidence="6">L-threonine dehydratase</fullName>
    </alternativeName>
</protein>
<dbReference type="OrthoDB" id="7773036at2759"/>
<reference evidence="9 10" key="1">
    <citation type="submission" date="2019-04" db="EMBL/GenBank/DDBJ databases">
        <title>Draft genome of the big-headed turtle Platysternon megacephalum.</title>
        <authorList>
            <person name="Gong S."/>
        </authorList>
    </citation>
    <scope>NUCLEOTIDE SEQUENCE [LARGE SCALE GENOMIC DNA]</scope>
    <source>
        <strain evidence="9">DO16091913</strain>
        <tissue evidence="9">Muscle</tissue>
    </source>
</reference>
<dbReference type="GO" id="GO:0003677">
    <property type="term" value="F:DNA binding"/>
    <property type="evidence" value="ECO:0007669"/>
    <property type="project" value="UniProtKB-KW"/>
</dbReference>
<dbReference type="Pfam" id="PF00291">
    <property type="entry name" value="PALP"/>
    <property type="match status" value="1"/>
</dbReference>
<dbReference type="PROSITE" id="PS00165">
    <property type="entry name" value="DEHYDRATASE_SER_THR"/>
    <property type="match status" value="1"/>
</dbReference>
<dbReference type="Proteomes" id="UP000297703">
    <property type="component" value="Unassembled WGS sequence"/>
</dbReference>
<comment type="caution">
    <text evidence="9">The sequence shown here is derived from an EMBL/GenBank/DDBJ whole genome shotgun (WGS) entry which is preliminary data.</text>
</comment>
<dbReference type="EMBL" id="QXTE01000130">
    <property type="protein sequence ID" value="TFK04717.1"/>
    <property type="molecule type" value="Genomic_DNA"/>
</dbReference>
<keyword evidence="3" id="KW-0663">Pyridoxal phosphate</keyword>
<keyword evidence="9" id="KW-0238">DNA-binding</keyword>
<evidence type="ECO:0000256" key="6">
    <source>
        <dbReference type="ARBA" id="ARBA00042605"/>
    </source>
</evidence>
<evidence type="ECO:0000313" key="10">
    <source>
        <dbReference type="Proteomes" id="UP000297703"/>
    </source>
</evidence>
<dbReference type="PANTHER" id="PTHR48078">
    <property type="entry name" value="THREONINE DEHYDRATASE, MITOCHONDRIAL-RELATED"/>
    <property type="match status" value="1"/>
</dbReference>
<evidence type="ECO:0000256" key="7">
    <source>
        <dbReference type="ARBA" id="ARBA00049406"/>
    </source>
</evidence>
<proteinExistence type="predicted"/>
<keyword evidence="9" id="KW-0371">Homeobox</keyword>
<evidence type="ECO:0000313" key="9">
    <source>
        <dbReference type="EMBL" id="TFK04717.1"/>
    </source>
</evidence>
<dbReference type="InterPro" id="IPR000634">
    <property type="entry name" value="Ser/Thr_deHydtase_PyrdxlP-BS"/>
</dbReference>
<dbReference type="FunFam" id="3.40.50.1100:FF:000134">
    <property type="entry name" value="L-serine dehydratase/L-threonine deaminase"/>
    <property type="match status" value="1"/>
</dbReference>
<evidence type="ECO:0000256" key="1">
    <source>
        <dbReference type="ARBA" id="ARBA00001933"/>
    </source>
</evidence>
<evidence type="ECO:0000256" key="3">
    <source>
        <dbReference type="ARBA" id="ARBA00022898"/>
    </source>
</evidence>
<gene>
    <name evidence="9" type="ORF">DR999_PMT12787</name>
</gene>
<dbReference type="SUPFAM" id="SSF53686">
    <property type="entry name" value="Tryptophan synthase beta subunit-like PLP-dependent enzymes"/>
    <property type="match status" value="1"/>
</dbReference>
<evidence type="ECO:0000256" key="4">
    <source>
        <dbReference type="ARBA" id="ARBA00023239"/>
    </source>
</evidence>
<dbReference type="STRING" id="55544.A0A4D9E595"/>
<name>A0A4D9E595_9SAUR</name>
<comment type="catalytic activity">
    <reaction evidence="7">
        <text>L-serine = pyruvate + NH4(+)</text>
        <dbReference type="Rhea" id="RHEA:19169"/>
        <dbReference type="ChEBI" id="CHEBI:15361"/>
        <dbReference type="ChEBI" id="CHEBI:28938"/>
        <dbReference type="ChEBI" id="CHEBI:33384"/>
        <dbReference type="EC" id="4.3.1.17"/>
    </reaction>
</comment>
<dbReference type="FunFam" id="3.40.50.1100:FF:000106">
    <property type="entry name" value="L-serine dehydratase/L-threonine deaminase"/>
    <property type="match status" value="1"/>
</dbReference>
<evidence type="ECO:0000259" key="8">
    <source>
        <dbReference type="Pfam" id="PF00291"/>
    </source>
</evidence>
<evidence type="ECO:0000256" key="2">
    <source>
        <dbReference type="ARBA" id="ARBA00012093"/>
    </source>
</evidence>
<dbReference type="InterPro" id="IPR036052">
    <property type="entry name" value="TrpB-like_PALP_sf"/>
</dbReference>
<reference evidence="9 10" key="2">
    <citation type="submission" date="2019-04" db="EMBL/GenBank/DDBJ databases">
        <title>The genome sequence of big-headed turtle.</title>
        <authorList>
            <person name="Gong S."/>
        </authorList>
    </citation>
    <scope>NUCLEOTIDE SEQUENCE [LARGE SCALE GENOMIC DNA]</scope>
    <source>
        <strain evidence="9">DO16091913</strain>
        <tissue evidence="9">Muscle</tissue>
    </source>
</reference>
<organism evidence="9 10">
    <name type="scientific">Platysternon megacephalum</name>
    <name type="common">big-headed turtle</name>
    <dbReference type="NCBI Taxonomy" id="55544"/>
    <lineage>
        <taxon>Eukaryota</taxon>
        <taxon>Metazoa</taxon>
        <taxon>Chordata</taxon>
        <taxon>Craniata</taxon>
        <taxon>Vertebrata</taxon>
        <taxon>Euteleostomi</taxon>
        <taxon>Archelosauria</taxon>
        <taxon>Testudinata</taxon>
        <taxon>Testudines</taxon>
        <taxon>Cryptodira</taxon>
        <taxon>Durocryptodira</taxon>
        <taxon>Testudinoidea</taxon>
        <taxon>Platysternidae</taxon>
        <taxon>Platysternon</taxon>
    </lineage>
</organism>
<dbReference type="GO" id="GO:0003941">
    <property type="term" value="F:L-serine ammonia-lyase activity"/>
    <property type="evidence" value="ECO:0007669"/>
    <property type="project" value="UniProtKB-EC"/>
</dbReference>
<keyword evidence="4" id="KW-0456">Lyase</keyword>
<dbReference type="PANTHER" id="PTHR48078:SF8">
    <property type="entry name" value="L-SERINE DEHYDRATASE_L-THREONINE DEAMINASE"/>
    <property type="match status" value="1"/>
</dbReference>
<dbReference type="Gene3D" id="3.40.50.1100">
    <property type="match status" value="2"/>
</dbReference>
<dbReference type="GO" id="GO:0006567">
    <property type="term" value="P:L-threonine catabolic process"/>
    <property type="evidence" value="ECO:0007669"/>
    <property type="project" value="TreeGrafter"/>
</dbReference>
<dbReference type="InterPro" id="IPR050147">
    <property type="entry name" value="Ser/Thr_Dehydratase"/>
</dbReference>
<dbReference type="CDD" id="cd06448">
    <property type="entry name" value="L-Ser-dehyd"/>
    <property type="match status" value="1"/>
</dbReference>
<feature type="domain" description="Tryptophan synthase beta chain-like PALP" evidence="8">
    <location>
        <begin position="59"/>
        <end position="355"/>
    </location>
</feature>
<dbReference type="GO" id="GO:0004794">
    <property type="term" value="F:threonine deaminase activity"/>
    <property type="evidence" value="ECO:0007669"/>
    <property type="project" value="TreeGrafter"/>
</dbReference>
<dbReference type="EC" id="4.3.1.17" evidence="2"/>
<accession>A0A4D9E595</accession>
<dbReference type="InterPro" id="IPR001926">
    <property type="entry name" value="TrpB-like_PALP"/>
</dbReference>
<dbReference type="GO" id="GO:0006565">
    <property type="term" value="P:L-serine catabolic process"/>
    <property type="evidence" value="ECO:0007669"/>
    <property type="project" value="TreeGrafter"/>
</dbReference>
<dbReference type="GO" id="GO:0030170">
    <property type="term" value="F:pyridoxal phosphate binding"/>
    <property type="evidence" value="ECO:0007669"/>
    <property type="project" value="InterPro"/>
</dbReference>
<sequence>MSSIMTLHQLDYPSCREGTTGDHTEQLQPQAIRAYISYRPCRSALTLTEPSMTSARSLHVNTPLRDSVPLSKVAGTDVYLKLDNAQPTGSFKIRGIGHLCKTWAERGCERFVCSSGGNAGLAAAYSARKLGIPATILVPTSTPAFTIERLKDEGAAVCIVGEMLDETIEQAKELVKNNPGWVYVPPFDDPLIWEGHTSIVKELKEDLDSKPGALALSVGGGGMLCGVVQGLREAGWEDVPIVAMETKGAHSLNAAMAAGQLVTLPEITSVAKTLGAKTVGAETLKLAREHPVFSEVVTDQEAVMAIEKFVDDEKILVEPACGAALAAVYSGVVQRLQAEGKLGRALGSLVIIVCGGNNITLAQLQRLKEQLGIQNVMAA</sequence>
<keyword evidence="10" id="KW-1185">Reference proteome</keyword>
<comment type="cofactor">
    <cofactor evidence="1">
        <name>pyridoxal 5'-phosphate</name>
        <dbReference type="ChEBI" id="CHEBI:597326"/>
    </cofactor>
</comment>